<accession>A0A183TUN4</accession>
<evidence type="ECO:0000256" key="1">
    <source>
        <dbReference type="SAM" id="MobiDB-lite"/>
    </source>
</evidence>
<name>A0A183TUN4_SCHSO</name>
<organism evidence="4">
    <name type="scientific">Schistocephalus solidus</name>
    <name type="common">Tapeworm</name>
    <dbReference type="NCBI Taxonomy" id="70667"/>
    <lineage>
        <taxon>Eukaryota</taxon>
        <taxon>Metazoa</taxon>
        <taxon>Spiralia</taxon>
        <taxon>Lophotrochozoa</taxon>
        <taxon>Platyhelminthes</taxon>
        <taxon>Cestoda</taxon>
        <taxon>Eucestoda</taxon>
        <taxon>Diphyllobothriidea</taxon>
        <taxon>Diphyllobothriidae</taxon>
        <taxon>Schistocephalus</taxon>
    </lineage>
</organism>
<evidence type="ECO:0000313" key="2">
    <source>
        <dbReference type="EMBL" id="VDM06568.1"/>
    </source>
</evidence>
<protein>
    <submittedName>
        <fullName evidence="2 4">Uncharacterized protein</fullName>
    </submittedName>
</protein>
<gene>
    <name evidence="2" type="ORF">SSLN_LOCUS20182</name>
</gene>
<dbReference type="AlphaFoldDB" id="A0A183TUN4"/>
<reference evidence="4" key="1">
    <citation type="submission" date="2016-06" db="UniProtKB">
        <authorList>
            <consortium name="WormBaseParasite"/>
        </authorList>
    </citation>
    <scope>IDENTIFICATION</scope>
</reference>
<feature type="compositionally biased region" description="Polar residues" evidence="1">
    <location>
        <begin position="12"/>
        <end position="23"/>
    </location>
</feature>
<dbReference type="Proteomes" id="UP000275846">
    <property type="component" value="Unassembled WGS sequence"/>
</dbReference>
<evidence type="ECO:0000313" key="3">
    <source>
        <dbReference type="Proteomes" id="UP000275846"/>
    </source>
</evidence>
<reference evidence="2 3" key="2">
    <citation type="submission" date="2018-11" db="EMBL/GenBank/DDBJ databases">
        <authorList>
            <consortium name="Pathogen Informatics"/>
        </authorList>
    </citation>
    <scope>NUCLEOTIDE SEQUENCE [LARGE SCALE GENOMIC DNA]</scope>
    <source>
        <strain evidence="2 3">NST_G2</strain>
    </source>
</reference>
<evidence type="ECO:0000313" key="4">
    <source>
        <dbReference type="WBParaSite" id="SSLN_0002092801-mRNA-1"/>
    </source>
</evidence>
<dbReference type="EMBL" id="UYSU01053958">
    <property type="protein sequence ID" value="VDM06568.1"/>
    <property type="molecule type" value="Genomic_DNA"/>
</dbReference>
<dbReference type="WBParaSite" id="SSLN_0002092801-mRNA-1">
    <property type="protein sequence ID" value="SSLN_0002092801-mRNA-1"/>
    <property type="gene ID" value="SSLN_0002092801"/>
</dbReference>
<proteinExistence type="predicted"/>
<keyword evidence="3" id="KW-1185">Reference proteome</keyword>
<sequence>MDGSPPRHLQDEVSSAKTQKTPSNELANRLANLPVADAEISVENRWCQLRDTIQSTTLDILGRAHRQHQDWFDDNDAAINALLVEKNQLHKAYIDRPTAANKTAFYRSRRLVQQMDAWMTRKAEEIQGPFQHAHTVNAPSARESAWSDIFGRNARTIRQFQLPLQILPTLMRTL</sequence>
<feature type="region of interest" description="Disordered" evidence="1">
    <location>
        <begin position="1"/>
        <end position="23"/>
    </location>
</feature>